<gene>
    <name evidence="7" type="ORF">CDEB00056_LOCUS12061</name>
</gene>
<evidence type="ECO:0000313" key="7">
    <source>
        <dbReference type="EMBL" id="CAE0467209.1"/>
    </source>
</evidence>
<dbReference type="PANTHER" id="PTHR12606">
    <property type="entry name" value="SENTRIN/SUMO-SPECIFIC PROTEASE"/>
    <property type="match status" value="1"/>
</dbReference>
<dbReference type="EMBL" id="HBIO01015643">
    <property type="protein sequence ID" value="CAE0467209.1"/>
    <property type="molecule type" value="Transcribed_RNA"/>
</dbReference>
<dbReference type="Pfam" id="PF02902">
    <property type="entry name" value="Peptidase_C48"/>
    <property type="match status" value="1"/>
</dbReference>
<dbReference type="GO" id="GO:0005634">
    <property type="term" value="C:nucleus"/>
    <property type="evidence" value="ECO:0007669"/>
    <property type="project" value="TreeGrafter"/>
</dbReference>
<name>A0A7S3Q689_9STRA</name>
<feature type="region of interest" description="Disordered" evidence="5">
    <location>
        <begin position="198"/>
        <end position="222"/>
    </location>
</feature>
<proteinExistence type="inferred from homology"/>
<protein>
    <recommendedName>
        <fullName evidence="6">Ubiquitin-like protease family profile domain-containing protein</fullName>
    </recommendedName>
</protein>
<feature type="domain" description="Ubiquitin-like protease family profile" evidence="6">
    <location>
        <begin position="382"/>
        <end position="561"/>
    </location>
</feature>
<keyword evidence="3" id="KW-0378">Hydrolase</keyword>
<reference evidence="7" key="1">
    <citation type="submission" date="2021-01" db="EMBL/GenBank/DDBJ databases">
        <authorList>
            <person name="Corre E."/>
            <person name="Pelletier E."/>
            <person name="Niang G."/>
            <person name="Scheremetjew M."/>
            <person name="Finn R."/>
            <person name="Kale V."/>
            <person name="Holt S."/>
            <person name="Cochrane G."/>
            <person name="Meng A."/>
            <person name="Brown T."/>
            <person name="Cohen L."/>
        </authorList>
    </citation>
    <scope>NUCLEOTIDE SEQUENCE</scope>
    <source>
        <strain evidence="7">MM31A-1</strain>
    </source>
</reference>
<sequence length="592" mass="67874">MSLLASVEKRNRRGVRRSILRTQPMGSNDRLLSGFPSPATRNLANGRSKADPPLSSRSRTQRKIRVGESATEAMKNEAEALSYPMSLWNLADSIANSECVMVLHSNTADEHESEGTGKSDNSLLQSMKSLNIDPSRKEKELKQVLQQKLQSSVGSLDTNIHTWLEAKAKLSSVIDFPIDSIEPPVAKHHGNVAKRWDRMTLQSPGSSKKRKTAAKGPRTSSKLGGSFAKYAALLKVKEAQYSNKFKNFSSSFRIFRHMQVPKKIDDKKLYTDETDDEVSIVHDERDIVESVSARMDRLLVKRTMEEERRVREREIKEEERIQREIEEKEEREKREQEEREAEAQRAAQSLLRDLTEEENELIHDAMYGSGPGMEKLALSDTDSVQRSSMQTLRTGTWLNDEVIHYFFLMLSKRDEALCATDSSRKRSHYFKSFFFTKLFDEGGTNEYRYANVKRWSRRVAGKDIFALDKIFFACNVNGMHWTCAVIFMQEKRIQYFDSMRGDGYMYSEGLLKYIMDEWKTKKGGSFPDADKWKIIGSKGDVPTQRNGFDCGVFTCMFADFLSLDRPLSFTQEHIDQCRERIALSILKGVAIE</sequence>
<dbReference type="InterPro" id="IPR038765">
    <property type="entry name" value="Papain-like_cys_pep_sf"/>
</dbReference>
<keyword evidence="2" id="KW-0645">Protease</keyword>
<dbReference type="SUPFAM" id="SSF54001">
    <property type="entry name" value="Cysteine proteinases"/>
    <property type="match status" value="1"/>
</dbReference>
<dbReference type="GO" id="GO:0006508">
    <property type="term" value="P:proteolysis"/>
    <property type="evidence" value="ECO:0007669"/>
    <property type="project" value="UniProtKB-KW"/>
</dbReference>
<dbReference type="GO" id="GO:0016929">
    <property type="term" value="F:deSUMOylase activity"/>
    <property type="evidence" value="ECO:0007669"/>
    <property type="project" value="TreeGrafter"/>
</dbReference>
<evidence type="ECO:0000259" key="6">
    <source>
        <dbReference type="PROSITE" id="PS50600"/>
    </source>
</evidence>
<evidence type="ECO:0000256" key="3">
    <source>
        <dbReference type="ARBA" id="ARBA00022801"/>
    </source>
</evidence>
<dbReference type="PANTHER" id="PTHR12606:SF1">
    <property type="entry name" value="UBIQUITIN-LIKE-SPECIFIC PROTEASE 1A"/>
    <property type="match status" value="1"/>
</dbReference>
<dbReference type="GO" id="GO:0016926">
    <property type="term" value="P:protein desumoylation"/>
    <property type="evidence" value="ECO:0007669"/>
    <property type="project" value="TreeGrafter"/>
</dbReference>
<evidence type="ECO:0000256" key="5">
    <source>
        <dbReference type="SAM" id="MobiDB-lite"/>
    </source>
</evidence>
<dbReference type="AlphaFoldDB" id="A0A7S3Q689"/>
<dbReference type="PROSITE" id="PS50600">
    <property type="entry name" value="ULP_PROTEASE"/>
    <property type="match status" value="1"/>
</dbReference>
<comment type="similarity">
    <text evidence="1">Belongs to the peptidase C48 family.</text>
</comment>
<evidence type="ECO:0000256" key="1">
    <source>
        <dbReference type="ARBA" id="ARBA00005234"/>
    </source>
</evidence>
<feature type="region of interest" description="Disordered" evidence="5">
    <location>
        <begin position="327"/>
        <end position="346"/>
    </location>
</feature>
<feature type="region of interest" description="Disordered" evidence="5">
    <location>
        <begin position="23"/>
        <end position="63"/>
    </location>
</feature>
<dbReference type="InterPro" id="IPR003653">
    <property type="entry name" value="Peptidase_C48_C"/>
</dbReference>
<feature type="compositionally biased region" description="Basic and acidic residues" evidence="5">
    <location>
        <begin position="327"/>
        <end position="343"/>
    </location>
</feature>
<evidence type="ECO:0000256" key="2">
    <source>
        <dbReference type="ARBA" id="ARBA00022670"/>
    </source>
</evidence>
<dbReference type="Gene3D" id="3.40.395.10">
    <property type="entry name" value="Adenoviral Proteinase, Chain A"/>
    <property type="match status" value="1"/>
</dbReference>
<accession>A0A7S3Q689</accession>
<organism evidence="7">
    <name type="scientific">Chaetoceros debilis</name>
    <dbReference type="NCBI Taxonomy" id="122233"/>
    <lineage>
        <taxon>Eukaryota</taxon>
        <taxon>Sar</taxon>
        <taxon>Stramenopiles</taxon>
        <taxon>Ochrophyta</taxon>
        <taxon>Bacillariophyta</taxon>
        <taxon>Coscinodiscophyceae</taxon>
        <taxon>Chaetocerotophycidae</taxon>
        <taxon>Chaetocerotales</taxon>
        <taxon>Chaetocerotaceae</taxon>
        <taxon>Chaetoceros</taxon>
    </lineage>
</organism>
<evidence type="ECO:0000256" key="4">
    <source>
        <dbReference type="ARBA" id="ARBA00022807"/>
    </source>
</evidence>
<keyword evidence="4" id="KW-0788">Thiol protease</keyword>